<dbReference type="SUPFAM" id="SSF51735">
    <property type="entry name" value="NAD(P)-binding Rossmann-fold domains"/>
    <property type="match status" value="1"/>
</dbReference>
<dbReference type="PANTHER" id="PTHR48107">
    <property type="entry name" value="NADPH-DEPENDENT ALDEHYDE REDUCTASE-LIKE PROTEIN, CHLOROPLASTIC-RELATED"/>
    <property type="match status" value="1"/>
</dbReference>
<name>A0A4U8WA73_9FLAO</name>
<dbReference type="Pfam" id="PF02464">
    <property type="entry name" value="CinA"/>
    <property type="match status" value="1"/>
</dbReference>
<dbReference type="PRINTS" id="PR00080">
    <property type="entry name" value="SDRFAMILY"/>
</dbReference>
<dbReference type="Pfam" id="PF13561">
    <property type="entry name" value="adh_short_C2"/>
    <property type="match status" value="1"/>
</dbReference>
<dbReference type="RefSeq" id="WP_130913188.1">
    <property type="nucleotide sequence ID" value="NZ_LR215974.1"/>
</dbReference>
<dbReference type="Gene3D" id="3.40.50.720">
    <property type="entry name" value="NAD(P)-binding Rossmann-like Domain"/>
    <property type="match status" value="1"/>
</dbReference>
<protein>
    <submittedName>
        <fullName evidence="4">General stress protein 39</fullName>
        <ecNumber evidence="4">1.-.-.-</ecNumber>
    </submittedName>
</protein>
<dbReference type="Proteomes" id="UP000290013">
    <property type="component" value="Chromosome"/>
</dbReference>
<proteinExistence type="inferred from homology"/>
<evidence type="ECO:0000256" key="1">
    <source>
        <dbReference type="ARBA" id="ARBA00006484"/>
    </source>
</evidence>
<dbReference type="EC" id="1.-.-.-" evidence="4"/>
<dbReference type="PROSITE" id="PS00061">
    <property type="entry name" value="ADH_SHORT"/>
    <property type="match status" value="1"/>
</dbReference>
<dbReference type="GO" id="GO:0016614">
    <property type="term" value="F:oxidoreductase activity, acting on CH-OH group of donors"/>
    <property type="evidence" value="ECO:0007669"/>
    <property type="project" value="UniProtKB-ARBA"/>
</dbReference>
<evidence type="ECO:0000313" key="4">
    <source>
        <dbReference type="EMBL" id="VFB02326.1"/>
    </source>
</evidence>
<dbReference type="InterPro" id="IPR002347">
    <property type="entry name" value="SDR_fam"/>
</dbReference>
<dbReference type="InterPro" id="IPR008136">
    <property type="entry name" value="CinA_C"/>
</dbReference>
<sequence>MELEKNLLSEIGQLLADIDETVAVAESVTSGYLQFCLSQMKDASKFYWGGITAYTLDEKVKFLQISSKEGEACNCVSESISEVMALNVAKSFNTDWGISVTGYATPVEESDFKLFAYFSFSHKGKIVYSKRLDLHPRTQSQNAQICYAEYILGCFKIQLEKHLSQQYDNNTMEKLLLNKTAIITGGNSGIGKAIALLFAEHGANVAIMYYDGDDEAKSVEEEIIASGSKCMMMKGDIGESRFCEQSVQKITDEWGQIDILINNAGTQIPSDNIVNLKEDDIRKTFNSNIIGMILLTKAVFPHLKEGECIINTTSAVAYQGHSELLDYSATKGAIVSFTRSLALQAKPLGIRVNAVAPGPVATPLTKKTFGEEKEDLSKPPLQRNASTEEIAHSYLFLVSDGSVQMTGQVLHPNGGIIVNG</sequence>
<dbReference type="AlphaFoldDB" id="A0A4U8WA73"/>
<dbReference type="SUPFAM" id="SSF142433">
    <property type="entry name" value="CinA-like"/>
    <property type="match status" value="1"/>
</dbReference>
<evidence type="ECO:0000256" key="2">
    <source>
        <dbReference type="ARBA" id="ARBA00023002"/>
    </source>
</evidence>
<dbReference type="InterPro" id="IPR020904">
    <property type="entry name" value="Sc_DH/Rdtase_CS"/>
</dbReference>
<evidence type="ECO:0000313" key="5">
    <source>
        <dbReference type="Proteomes" id="UP000290013"/>
    </source>
</evidence>
<accession>A0A4U8WA73</accession>
<dbReference type="FunFam" id="3.40.50.720:FF:000084">
    <property type="entry name" value="Short-chain dehydrogenase reductase"/>
    <property type="match status" value="1"/>
</dbReference>
<keyword evidence="2 4" id="KW-0560">Oxidoreductase</keyword>
<dbReference type="InterPro" id="IPR036653">
    <property type="entry name" value="CinA-like_C"/>
</dbReference>
<comment type="similarity">
    <text evidence="1">Belongs to the short-chain dehydrogenases/reductases (SDR) family.</text>
</comment>
<gene>
    <name evidence="4" type="primary">ydaD_2</name>
    <name evidence="4" type="ORF">NCTC12078_00301</name>
</gene>
<dbReference type="EMBL" id="LR215974">
    <property type="protein sequence ID" value="VFB02326.1"/>
    <property type="molecule type" value="Genomic_DNA"/>
</dbReference>
<dbReference type="KEGG" id="ctai:NCTC12078_00301"/>
<evidence type="ECO:0000259" key="3">
    <source>
        <dbReference type="Pfam" id="PF02464"/>
    </source>
</evidence>
<dbReference type="Gene3D" id="3.90.950.20">
    <property type="entry name" value="CinA-like"/>
    <property type="match status" value="1"/>
</dbReference>
<dbReference type="InterPro" id="IPR036291">
    <property type="entry name" value="NAD(P)-bd_dom_sf"/>
</dbReference>
<reference evidence="4 5" key="1">
    <citation type="submission" date="2019-02" db="EMBL/GenBank/DDBJ databases">
        <authorList>
            <consortium name="Pathogen Informatics"/>
        </authorList>
    </citation>
    <scope>NUCLEOTIDE SEQUENCE [LARGE SCALE GENOMIC DNA]</scope>
    <source>
        <strain evidence="4 5">3012STDY6944375</strain>
    </source>
</reference>
<dbReference type="PRINTS" id="PR00081">
    <property type="entry name" value="GDHRDH"/>
</dbReference>
<dbReference type="NCBIfam" id="TIGR00199">
    <property type="entry name" value="PncC_domain"/>
    <property type="match status" value="1"/>
</dbReference>
<organism evidence="4 5">
    <name type="scientific">Chryseobacterium taihuense</name>
    <dbReference type="NCBI Taxonomy" id="1141221"/>
    <lineage>
        <taxon>Bacteria</taxon>
        <taxon>Pseudomonadati</taxon>
        <taxon>Bacteroidota</taxon>
        <taxon>Flavobacteriia</taxon>
        <taxon>Flavobacteriales</taxon>
        <taxon>Weeksellaceae</taxon>
        <taxon>Chryseobacterium group</taxon>
        <taxon>Chryseobacterium</taxon>
    </lineage>
</organism>
<dbReference type="PANTHER" id="PTHR48107:SF16">
    <property type="entry name" value="NADPH-DEPENDENT ALDEHYDE REDUCTASE 1, CHLOROPLASTIC"/>
    <property type="match status" value="1"/>
</dbReference>
<feature type="domain" description="CinA C-terminal" evidence="3">
    <location>
        <begin position="6"/>
        <end position="110"/>
    </location>
</feature>